<dbReference type="InterPro" id="IPR036388">
    <property type="entry name" value="WH-like_DNA-bd_sf"/>
</dbReference>
<dbReference type="InterPro" id="IPR052509">
    <property type="entry name" value="Metal_resp_DNA-bind_regulator"/>
</dbReference>
<dbReference type="RefSeq" id="WP_147167774.1">
    <property type="nucleotide sequence ID" value="NZ_VOOR01000022.1"/>
</dbReference>
<dbReference type="InterPro" id="IPR005149">
    <property type="entry name" value="Tscrpt_reg_PadR_N"/>
</dbReference>
<dbReference type="AlphaFoldDB" id="A0A5C6RKN2"/>
<evidence type="ECO:0000313" key="2">
    <source>
        <dbReference type="EMBL" id="TXB62906.1"/>
    </source>
</evidence>
<comment type="caution">
    <text evidence="2">The sequence shown here is derived from an EMBL/GenBank/DDBJ whole genome shotgun (WGS) entry which is preliminary data.</text>
</comment>
<keyword evidence="3" id="KW-1185">Reference proteome</keyword>
<dbReference type="SUPFAM" id="SSF46785">
    <property type="entry name" value="Winged helix' DNA-binding domain"/>
    <property type="match status" value="1"/>
</dbReference>
<dbReference type="Proteomes" id="UP000321580">
    <property type="component" value="Unassembled WGS sequence"/>
</dbReference>
<evidence type="ECO:0000313" key="3">
    <source>
        <dbReference type="Proteomes" id="UP000321580"/>
    </source>
</evidence>
<dbReference type="OrthoDB" id="9808017at2"/>
<gene>
    <name evidence="2" type="ORF">FRY97_11970</name>
</gene>
<dbReference type="PANTHER" id="PTHR33169">
    <property type="entry name" value="PADR-FAMILY TRANSCRIPTIONAL REGULATOR"/>
    <property type="match status" value="1"/>
</dbReference>
<dbReference type="PANTHER" id="PTHR33169:SF14">
    <property type="entry name" value="TRANSCRIPTIONAL REGULATOR RV3488"/>
    <property type="match status" value="1"/>
</dbReference>
<protein>
    <submittedName>
        <fullName evidence="2">PadR family transcriptional regulator</fullName>
    </submittedName>
</protein>
<accession>A0A5C6RKN2</accession>
<organism evidence="2 3">
    <name type="scientific">Phaeodactylibacter luteus</name>
    <dbReference type="NCBI Taxonomy" id="1564516"/>
    <lineage>
        <taxon>Bacteria</taxon>
        <taxon>Pseudomonadati</taxon>
        <taxon>Bacteroidota</taxon>
        <taxon>Saprospiria</taxon>
        <taxon>Saprospirales</taxon>
        <taxon>Haliscomenobacteraceae</taxon>
        <taxon>Phaeodactylibacter</taxon>
    </lineage>
</organism>
<sequence>MHSKELLKGTLKTIILKLLREHGRMYGYEITQKVRVLTSGELVITEGALYPALHKLERDQLVRTEQEYIGRRVRRYYSLTPLGEQAVGQKVREFDAFVQMMRQILSPSTATDD</sequence>
<feature type="domain" description="Transcription regulator PadR N-terminal" evidence="1">
    <location>
        <begin position="15"/>
        <end position="87"/>
    </location>
</feature>
<dbReference type="EMBL" id="VOOR01000022">
    <property type="protein sequence ID" value="TXB62906.1"/>
    <property type="molecule type" value="Genomic_DNA"/>
</dbReference>
<evidence type="ECO:0000259" key="1">
    <source>
        <dbReference type="Pfam" id="PF03551"/>
    </source>
</evidence>
<reference evidence="2 3" key="1">
    <citation type="submission" date="2019-08" db="EMBL/GenBank/DDBJ databases">
        <title>Genome of Phaeodactylibacter luteus.</title>
        <authorList>
            <person name="Bowman J.P."/>
        </authorList>
    </citation>
    <scope>NUCLEOTIDE SEQUENCE [LARGE SCALE GENOMIC DNA]</scope>
    <source>
        <strain evidence="2 3">KCTC 42180</strain>
    </source>
</reference>
<name>A0A5C6RKN2_9BACT</name>
<dbReference type="Gene3D" id="1.10.10.10">
    <property type="entry name" value="Winged helix-like DNA-binding domain superfamily/Winged helix DNA-binding domain"/>
    <property type="match status" value="1"/>
</dbReference>
<dbReference type="InterPro" id="IPR036390">
    <property type="entry name" value="WH_DNA-bd_sf"/>
</dbReference>
<proteinExistence type="predicted"/>
<dbReference type="Pfam" id="PF03551">
    <property type="entry name" value="PadR"/>
    <property type="match status" value="1"/>
</dbReference>